<feature type="transmembrane region" description="Helical" evidence="4">
    <location>
        <begin position="612"/>
        <end position="634"/>
    </location>
</feature>
<dbReference type="GO" id="GO:0008540">
    <property type="term" value="C:proteasome regulatory particle, base subcomplex"/>
    <property type="evidence" value="ECO:0007669"/>
    <property type="project" value="TreeGrafter"/>
</dbReference>
<evidence type="ECO:0000256" key="2">
    <source>
        <dbReference type="ARBA" id="ARBA00022942"/>
    </source>
</evidence>
<feature type="compositionally biased region" description="Basic and acidic residues" evidence="3">
    <location>
        <begin position="473"/>
        <end position="482"/>
    </location>
</feature>
<keyword evidence="4" id="KW-0472">Membrane</keyword>
<dbReference type="GO" id="GO:0005634">
    <property type="term" value="C:nucleus"/>
    <property type="evidence" value="ECO:0007669"/>
    <property type="project" value="TreeGrafter"/>
</dbReference>
<dbReference type="PANTHER" id="PTHR10943:SF2">
    <property type="entry name" value="26S PROTEASOME NON-ATPASE REGULATORY SUBUNIT 1"/>
    <property type="match status" value="1"/>
</dbReference>
<feature type="region of interest" description="Disordered" evidence="3">
    <location>
        <begin position="444"/>
        <end position="490"/>
    </location>
</feature>
<keyword evidence="6" id="KW-1185">Reference proteome</keyword>
<dbReference type="Gene3D" id="1.25.10.10">
    <property type="entry name" value="Leucine-rich Repeat Variant"/>
    <property type="match status" value="1"/>
</dbReference>
<keyword evidence="1" id="KW-0677">Repeat</keyword>
<feature type="compositionally biased region" description="Low complexity" evidence="3">
    <location>
        <begin position="460"/>
        <end position="472"/>
    </location>
</feature>
<dbReference type="SUPFAM" id="SSF48371">
    <property type="entry name" value="ARM repeat"/>
    <property type="match status" value="1"/>
</dbReference>
<protein>
    <submittedName>
        <fullName evidence="5">Regulatory subunit Rpn2 of 26S proteasome</fullName>
    </submittedName>
</protein>
<feature type="transmembrane region" description="Helical" evidence="4">
    <location>
        <begin position="740"/>
        <end position="761"/>
    </location>
</feature>
<dbReference type="PANTHER" id="PTHR10943">
    <property type="entry name" value="26S PROTEASOME NON-ATPASE REGULATORY SUBUNIT"/>
    <property type="match status" value="1"/>
</dbReference>
<dbReference type="STRING" id="1176355.A0A4Q9LYV6"/>
<evidence type="ECO:0000313" key="5">
    <source>
        <dbReference type="EMBL" id="TBU13576.1"/>
    </source>
</evidence>
<dbReference type="VEuPathDB" id="MicrosporidiaDB:CWI38_0389p0030"/>
<keyword evidence="2 5" id="KW-0647">Proteasome</keyword>
<keyword evidence="4" id="KW-1133">Transmembrane helix</keyword>
<evidence type="ECO:0000256" key="4">
    <source>
        <dbReference type="SAM" id="Phobius"/>
    </source>
</evidence>
<dbReference type="GO" id="GO:0043161">
    <property type="term" value="P:proteasome-mediated ubiquitin-dependent protein catabolic process"/>
    <property type="evidence" value="ECO:0007669"/>
    <property type="project" value="TreeGrafter"/>
</dbReference>
<dbReference type="EMBL" id="PITK01000389">
    <property type="protein sequence ID" value="TBU13576.1"/>
    <property type="molecule type" value="Genomic_DNA"/>
</dbReference>
<reference evidence="5 6" key="1">
    <citation type="submission" date="2017-12" db="EMBL/GenBank/DDBJ databases">
        <authorList>
            <person name="Pombert J.-F."/>
            <person name="Haag K.L."/>
            <person name="Ebert D."/>
        </authorList>
    </citation>
    <scope>NUCLEOTIDE SEQUENCE [LARGE SCALE GENOMIC DNA]</scope>
    <source>
        <strain evidence="5">IL-G-3</strain>
    </source>
</reference>
<name>A0A4Q9LYV6_9MICR</name>
<dbReference type="OrthoDB" id="2196194at2759"/>
<dbReference type="Proteomes" id="UP000292282">
    <property type="component" value="Unassembled WGS sequence"/>
</dbReference>
<evidence type="ECO:0000313" key="6">
    <source>
        <dbReference type="Proteomes" id="UP000292282"/>
    </source>
</evidence>
<evidence type="ECO:0000256" key="1">
    <source>
        <dbReference type="ARBA" id="ARBA00022737"/>
    </source>
</evidence>
<feature type="region of interest" description="Disordered" evidence="3">
    <location>
        <begin position="1039"/>
        <end position="1059"/>
    </location>
</feature>
<keyword evidence="4" id="KW-0812">Transmembrane</keyword>
<dbReference type="InterPro" id="IPR016024">
    <property type="entry name" value="ARM-type_fold"/>
</dbReference>
<dbReference type="InterPro" id="IPR011989">
    <property type="entry name" value="ARM-like"/>
</dbReference>
<organism evidence="5 6">
    <name type="scientific">Hamiltosporidium tvaerminnensis</name>
    <dbReference type="NCBI Taxonomy" id="1176355"/>
    <lineage>
        <taxon>Eukaryota</taxon>
        <taxon>Fungi</taxon>
        <taxon>Fungi incertae sedis</taxon>
        <taxon>Microsporidia</taxon>
        <taxon>Dubosqiidae</taxon>
        <taxon>Hamiltosporidium</taxon>
    </lineage>
</organism>
<sequence length="1059" mass="120638">MLKSLLLLDKIDSLPEEFVESHIHLFSQYTQPSEYSSPSLFSLHSFISKQYKNCSVLPLFHTLLYPHSDQKDLSYFIDENELSLKNSEIDLSSLLCYLVSTQQYKSLPVLLPYLAQHPIIPELIQKMPSLKMYRCLSETPNLPINILIDSYFYTKKDKIPQLLSLLYYQDKYMCFNAGLYLQETYPYFSNEIINNSTDLIINSDENKNLDESSVNKDNEILISILDGSFREKVILKFFLLNNKNDFSLLSALSRYKSMLTSSNIVSLSYVNAFINIKSTNDTFYRNNIEIFSSVKQMSKFVSIMCIGIIHKGNNSVYEVLKNMFPVAKGSGGSLMALGLVNCGFWRQEDITFITMYMEKGSTEEIVYGACVGLGLVCMGKKDKEVVEKLLLKIEGGLASEGAALGIGLVMLNEGICFKEDSFLNICENLKNKISKNFKNETLKNEDSESQISKNLKNENSESQISETSTSENNDSKNLKNETLKNQNSESQISKEENFILNTFNSLKDILINSEHERVARNSAVSISFMFCMSRDKYRKHINDMICSGNVIERMAGYLGLGTSYCGSEDSEVTGVLLKGMNDNDSGVRRVSVIGVGLVLCSDREKCFKFLQFYSGSHDTVVICSVGLVLGFLFCGSGDERVVRIAENMMKSSDGVVRQVGCICAGLVLMQCSGVCGEGGVYDKERYYKVVDRINILIMERSDDYSARFGGVLGRGLLECGSRNCFFSLFNSYGKITGERVVGFVLFMMYWYFYPYIGFLSLCVQPSGYFRVDEEGEWIDSVIYSEKVKRNDPVIKLPESKKSRKLKRRLGGIKEEVKVEEEEVAGYYVESGGRVCYNEKEDFGLEDWGIKIEKKKEEGSEKRMGKRMGRRKGLLRTNKGKIRPYDEAVFCYIQDRNIFWEAKGVYQHCNNISHSVQEILDNEPDIFILDKKKNKITRIEVGITSQDSLQIVETEKLRKYDLLANDFGLIYSCSFHLKRLEIPMNEEAYIQSMVLKKTVETISFDRRRGLESGLNAEESWERASMGVIMRSEMYEELEEYGVKNSKKRKNTPLNSDGEAR</sequence>
<dbReference type="GO" id="GO:0034515">
    <property type="term" value="C:proteasome storage granule"/>
    <property type="evidence" value="ECO:0007669"/>
    <property type="project" value="TreeGrafter"/>
</dbReference>
<comment type="caution">
    <text evidence="5">The sequence shown here is derived from an EMBL/GenBank/DDBJ whole genome shotgun (WGS) entry which is preliminary data.</text>
</comment>
<evidence type="ECO:0000256" key="3">
    <source>
        <dbReference type="SAM" id="MobiDB-lite"/>
    </source>
</evidence>
<proteinExistence type="predicted"/>
<gene>
    <name evidence="5" type="ORF">CWI38_0389p0030</name>
</gene>
<dbReference type="AlphaFoldDB" id="A0A4Q9LYV6"/>
<accession>A0A4Q9LYV6</accession>